<evidence type="ECO:0000313" key="3">
    <source>
        <dbReference type="Proteomes" id="UP001500936"/>
    </source>
</evidence>
<protein>
    <submittedName>
        <fullName evidence="2">Uncharacterized protein</fullName>
    </submittedName>
</protein>
<keyword evidence="1" id="KW-0472">Membrane</keyword>
<sequence>MRRFWIRRSLRFFAFALLFVTLAGFAVMGLWNTLLPAILGVSAITFWQALGLLVLSRILFGGFGRGGWGGAMRNGYWRQRMAERMEKMTPEQREQMRQQWADRCGRGHYGRQAQPETDEPKTTAI</sequence>
<keyword evidence="1" id="KW-1133">Transmembrane helix</keyword>
<accession>A0ABP8KNS7</accession>
<proteinExistence type="predicted"/>
<reference evidence="3" key="1">
    <citation type="journal article" date="2019" name="Int. J. Syst. Evol. Microbiol.">
        <title>The Global Catalogue of Microorganisms (GCM) 10K type strain sequencing project: providing services to taxonomists for standard genome sequencing and annotation.</title>
        <authorList>
            <consortium name="The Broad Institute Genomics Platform"/>
            <consortium name="The Broad Institute Genome Sequencing Center for Infectious Disease"/>
            <person name="Wu L."/>
            <person name="Ma J."/>
        </authorList>
    </citation>
    <scope>NUCLEOTIDE SEQUENCE [LARGE SCALE GENOMIC DNA]</scope>
    <source>
        <strain evidence="3">JCM 17925</strain>
    </source>
</reference>
<dbReference type="EMBL" id="BAABHB010000009">
    <property type="protein sequence ID" value="GAA4412036.1"/>
    <property type="molecule type" value="Genomic_DNA"/>
</dbReference>
<feature type="transmembrane region" description="Helical" evidence="1">
    <location>
        <begin position="12"/>
        <end position="31"/>
    </location>
</feature>
<keyword evidence="3" id="KW-1185">Reference proteome</keyword>
<organism evidence="2 3">
    <name type="scientific">Nibrella viscosa</name>
    <dbReference type="NCBI Taxonomy" id="1084524"/>
    <lineage>
        <taxon>Bacteria</taxon>
        <taxon>Pseudomonadati</taxon>
        <taxon>Bacteroidota</taxon>
        <taxon>Cytophagia</taxon>
        <taxon>Cytophagales</taxon>
        <taxon>Spirosomataceae</taxon>
        <taxon>Nibrella</taxon>
    </lineage>
</organism>
<keyword evidence="1" id="KW-0812">Transmembrane</keyword>
<dbReference type="Proteomes" id="UP001500936">
    <property type="component" value="Unassembled WGS sequence"/>
</dbReference>
<dbReference type="RefSeq" id="WP_345269568.1">
    <property type="nucleotide sequence ID" value="NZ_BAABHB010000009.1"/>
</dbReference>
<name>A0ABP8KNS7_9BACT</name>
<evidence type="ECO:0000256" key="1">
    <source>
        <dbReference type="SAM" id="Phobius"/>
    </source>
</evidence>
<comment type="caution">
    <text evidence="2">The sequence shown here is derived from an EMBL/GenBank/DDBJ whole genome shotgun (WGS) entry which is preliminary data.</text>
</comment>
<evidence type="ECO:0000313" key="2">
    <source>
        <dbReference type="EMBL" id="GAA4412036.1"/>
    </source>
</evidence>
<gene>
    <name evidence="2" type="ORF">GCM10023187_38580</name>
</gene>